<dbReference type="EMBL" id="JAXAVW010000002">
    <property type="protein sequence ID" value="MDX8029355.1"/>
    <property type="molecule type" value="Genomic_DNA"/>
</dbReference>
<gene>
    <name evidence="1" type="ORF">SK803_03995</name>
</gene>
<organism evidence="1 2">
    <name type="scientific">Lentzea miocenica</name>
    <dbReference type="NCBI Taxonomy" id="3095431"/>
    <lineage>
        <taxon>Bacteria</taxon>
        <taxon>Bacillati</taxon>
        <taxon>Actinomycetota</taxon>
        <taxon>Actinomycetes</taxon>
        <taxon>Pseudonocardiales</taxon>
        <taxon>Pseudonocardiaceae</taxon>
        <taxon>Lentzea</taxon>
    </lineage>
</organism>
<sequence>MNDQNRAGMIVGVSTHLDDPREQRAWTFDARGFTLLAQPAEYTDTWATAVNDRGDIFGAATRDRNTAEWEPFVWPADNPAAPRAVGLPKEFSERLYGFVDIDHDGSLIYNTHDGPGRWKDGGVHWRAPDARPQPLPGCTWAFDMNRDRLVLGTEETPFGTPQYYGVWHDGSYAGRLPALPTHPLIAPRFVGDDGAIVFSG</sequence>
<keyword evidence="2" id="KW-1185">Reference proteome</keyword>
<evidence type="ECO:0000313" key="2">
    <source>
        <dbReference type="Proteomes" id="UP001285521"/>
    </source>
</evidence>
<accession>A0ABU4STY8</accession>
<evidence type="ECO:0008006" key="3">
    <source>
        <dbReference type="Google" id="ProtNLM"/>
    </source>
</evidence>
<reference evidence="1 2" key="1">
    <citation type="submission" date="2023-11" db="EMBL/GenBank/DDBJ databases">
        <title>Lentzea sokolovensis, sp. nov., Lentzea kristufkii, sp. nov., and Lentzea miocenensis, sp. nov., rare actinobacteria from Sokolov Coal Basin, Miocene lacustrine sediment, Czech Republic.</title>
        <authorList>
            <person name="Lara A."/>
            <person name="Kotroba L."/>
            <person name="Nouioui I."/>
            <person name="Neumann-Schaal M."/>
            <person name="Mast Y."/>
            <person name="Chronakova A."/>
        </authorList>
    </citation>
    <scope>NUCLEOTIDE SEQUENCE [LARGE SCALE GENOMIC DNA]</scope>
    <source>
        <strain evidence="1 2">BCCO 10_0856</strain>
    </source>
</reference>
<dbReference type="Proteomes" id="UP001285521">
    <property type="component" value="Unassembled WGS sequence"/>
</dbReference>
<name>A0ABU4STY8_9PSEU</name>
<protein>
    <recommendedName>
        <fullName evidence="3">Tachylectin</fullName>
    </recommendedName>
</protein>
<proteinExistence type="predicted"/>
<dbReference type="RefSeq" id="WP_319964353.1">
    <property type="nucleotide sequence ID" value="NZ_JAXAVW010000002.1"/>
</dbReference>
<comment type="caution">
    <text evidence="1">The sequence shown here is derived from an EMBL/GenBank/DDBJ whole genome shotgun (WGS) entry which is preliminary data.</text>
</comment>
<evidence type="ECO:0000313" key="1">
    <source>
        <dbReference type="EMBL" id="MDX8029355.1"/>
    </source>
</evidence>